<name>A0A7L0W9A5_ALELA</name>
<dbReference type="PRINTS" id="PR00080">
    <property type="entry name" value="SDRFAMILY"/>
</dbReference>
<dbReference type="InterPro" id="IPR036291">
    <property type="entry name" value="NAD(P)-bd_dom_sf"/>
</dbReference>
<evidence type="ECO:0000256" key="4">
    <source>
        <dbReference type="SAM" id="SignalP"/>
    </source>
</evidence>
<keyword evidence="6" id="KW-1185">Reference proteome</keyword>
<dbReference type="EMBL" id="VXAV01004186">
    <property type="protein sequence ID" value="NXL87334.1"/>
    <property type="molecule type" value="Genomic_DNA"/>
</dbReference>
<proteinExistence type="inferred from homology"/>
<dbReference type="FunFam" id="3.40.50.720:FF:000074">
    <property type="entry name" value="Retinol dehydrogenase type 1"/>
    <property type="match status" value="1"/>
</dbReference>
<feature type="chain" id="PRO_5029683860" evidence="4">
    <location>
        <begin position="21"/>
        <end position="322"/>
    </location>
</feature>
<dbReference type="GO" id="GO:0008202">
    <property type="term" value="P:steroid metabolic process"/>
    <property type="evidence" value="ECO:0007669"/>
    <property type="project" value="TreeGrafter"/>
</dbReference>
<evidence type="ECO:0000313" key="5">
    <source>
        <dbReference type="EMBL" id="NXL87334.1"/>
    </source>
</evidence>
<dbReference type="CDD" id="cd09805">
    <property type="entry name" value="type2_17beta_HSD-like_SDR_c"/>
    <property type="match status" value="1"/>
</dbReference>
<sequence>MLFYILLLLCISSLWWHWRARDRRKVTNLTGKYIFITGCDTGFGNMAAKAFDRKGFRVLASCLTETGAKELKAVTSDQLQTVLLDVRDSDSVKRVAAWVKDEVQSEGLWGLVNNAGIMGPSTPTDWLNIEHFREPIEVNLIGLINVTINMLPLIKQAKGRIVNVSSVGGCLAFSGGGYCPSKFAVEGFNDSLRRDMKAFGVKVSCIQPGLFKTPLSNPAKVLKEKEAIWNQLSPDTKKQYGEDYFQKDAAKKEKLSKICLNTDISLVVECMEHALTSLYPRAHYVVGQDAKWFWTPLSKMPADVQDFLLLRNRAKPAASYAK</sequence>
<dbReference type="Proteomes" id="UP000562322">
    <property type="component" value="Unassembled WGS sequence"/>
</dbReference>
<dbReference type="PRINTS" id="PR00081">
    <property type="entry name" value="GDHRDH"/>
</dbReference>
<dbReference type="Gene3D" id="3.40.50.720">
    <property type="entry name" value="NAD(P)-binding Rossmann-like Domain"/>
    <property type="match status" value="1"/>
</dbReference>
<keyword evidence="4" id="KW-0732">Signal</keyword>
<dbReference type="OrthoDB" id="294295at2759"/>
<feature type="non-terminal residue" evidence="5">
    <location>
        <position position="1"/>
    </location>
</feature>
<comment type="caution">
    <text evidence="5">The sequence shown here is derived from an EMBL/GenBank/DDBJ whole genome shotgun (WGS) entry which is preliminary data.</text>
</comment>
<dbReference type="Pfam" id="PF00106">
    <property type="entry name" value="adh_short"/>
    <property type="match status" value="1"/>
</dbReference>
<dbReference type="AlphaFoldDB" id="A0A7L0W9A5"/>
<feature type="non-terminal residue" evidence="5">
    <location>
        <position position="322"/>
    </location>
</feature>
<dbReference type="InterPro" id="IPR002347">
    <property type="entry name" value="SDR_fam"/>
</dbReference>
<organism evidence="5 6">
    <name type="scientific">Alectura lathami</name>
    <name type="common">Australian brush turkey</name>
    <dbReference type="NCBI Taxonomy" id="81907"/>
    <lineage>
        <taxon>Eukaryota</taxon>
        <taxon>Metazoa</taxon>
        <taxon>Chordata</taxon>
        <taxon>Craniata</taxon>
        <taxon>Vertebrata</taxon>
        <taxon>Euteleostomi</taxon>
        <taxon>Archelosauria</taxon>
        <taxon>Archosauria</taxon>
        <taxon>Dinosauria</taxon>
        <taxon>Saurischia</taxon>
        <taxon>Theropoda</taxon>
        <taxon>Coelurosauria</taxon>
        <taxon>Aves</taxon>
        <taxon>Neognathae</taxon>
        <taxon>Galloanserae</taxon>
        <taxon>Galliformes</taxon>
        <taxon>Megapodiidae</taxon>
        <taxon>Alectura</taxon>
    </lineage>
</organism>
<feature type="signal peptide" evidence="4">
    <location>
        <begin position="1"/>
        <end position="20"/>
    </location>
</feature>
<accession>A0A7L0W9A5</accession>
<dbReference type="PANTHER" id="PTHR43313">
    <property type="entry name" value="SHORT-CHAIN DEHYDROGENASE/REDUCTASE FAMILY 9C"/>
    <property type="match status" value="1"/>
</dbReference>
<reference evidence="5 6" key="1">
    <citation type="submission" date="2019-09" db="EMBL/GenBank/DDBJ databases">
        <title>Bird 10,000 Genomes (B10K) Project - Family phase.</title>
        <authorList>
            <person name="Zhang G."/>
        </authorList>
    </citation>
    <scope>NUCLEOTIDE SEQUENCE [LARGE SCALE GENOMIC DNA]</scope>
    <source>
        <strain evidence="5">B10K-DU-001-39</strain>
        <tissue evidence="5">Muscle</tissue>
    </source>
</reference>
<comment type="similarity">
    <text evidence="1 3">Belongs to the short-chain dehydrogenases/reductases (SDR) family.</text>
</comment>
<gene>
    <name evidence="5" type="primary">Dhrs9</name>
    <name evidence="5" type="ORF">ALELAT_R01615</name>
</gene>
<protein>
    <submittedName>
        <fullName evidence="5">DHRS9 reductase</fullName>
    </submittedName>
</protein>
<keyword evidence="2" id="KW-0560">Oxidoreductase</keyword>
<dbReference type="SUPFAM" id="SSF51735">
    <property type="entry name" value="NAD(P)-binding Rossmann-fold domains"/>
    <property type="match status" value="1"/>
</dbReference>
<dbReference type="PANTHER" id="PTHR43313:SF15">
    <property type="entry name" value="DEHYDROGENASE_REDUCTASE SDR FAMILY MEMBER 9"/>
    <property type="match status" value="1"/>
</dbReference>
<evidence type="ECO:0000313" key="6">
    <source>
        <dbReference type="Proteomes" id="UP000562322"/>
    </source>
</evidence>
<dbReference type="GO" id="GO:0016491">
    <property type="term" value="F:oxidoreductase activity"/>
    <property type="evidence" value="ECO:0007669"/>
    <property type="project" value="UniProtKB-KW"/>
</dbReference>
<evidence type="ECO:0000256" key="2">
    <source>
        <dbReference type="ARBA" id="ARBA00023002"/>
    </source>
</evidence>
<evidence type="ECO:0000256" key="1">
    <source>
        <dbReference type="ARBA" id="ARBA00006484"/>
    </source>
</evidence>
<evidence type="ECO:0000256" key="3">
    <source>
        <dbReference type="RuleBase" id="RU000363"/>
    </source>
</evidence>